<gene>
    <name evidence="3" type="ordered locus">Acid_7633</name>
</gene>
<organism evidence="3">
    <name type="scientific">Solibacter usitatus (strain Ellin6076)</name>
    <dbReference type="NCBI Taxonomy" id="234267"/>
    <lineage>
        <taxon>Bacteria</taxon>
        <taxon>Pseudomonadati</taxon>
        <taxon>Acidobacteriota</taxon>
        <taxon>Terriglobia</taxon>
        <taxon>Bryobacterales</taxon>
        <taxon>Solibacteraceae</taxon>
        <taxon>Candidatus Solibacter</taxon>
    </lineage>
</organism>
<evidence type="ECO:0000313" key="3">
    <source>
        <dbReference type="EMBL" id="ABJ88535.1"/>
    </source>
</evidence>
<dbReference type="AlphaFoldDB" id="Q01P85"/>
<dbReference type="SUPFAM" id="SSF52129">
    <property type="entry name" value="Caspase-like"/>
    <property type="match status" value="1"/>
</dbReference>
<evidence type="ECO:0000259" key="2">
    <source>
        <dbReference type="Pfam" id="PF00656"/>
    </source>
</evidence>
<dbReference type="InterPro" id="IPR050452">
    <property type="entry name" value="Metacaspase"/>
</dbReference>
<feature type="compositionally biased region" description="Polar residues" evidence="1">
    <location>
        <begin position="301"/>
        <end position="312"/>
    </location>
</feature>
<dbReference type="GO" id="GO:0005737">
    <property type="term" value="C:cytoplasm"/>
    <property type="evidence" value="ECO:0007669"/>
    <property type="project" value="TreeGrafter"/>
</dbReference>
<feature type="domain" description="Peptidase C14 caspase" evidence="2">
    <location>
        <begin position="17"/>
        <end position="291"/>
    </location>
</feature>
<dbReference type="GO" id="GO:0004197">
    <property type="term" value="F:cysteine-type endopeptidase activity"/>
    <property type="evidence" value="ECO:0007669"/>
    <property type="project" value="InterPro"/>
</dbReference>
<dbReference type="KEGG" id="sus:Acid_7633"/>
<dbReference type="InParanoid" id="Q01P85"/>
<dbReference type="Gene3D" id="3.40.50.1460">
    <property type="match status" value="1"/>
</dbReference>
<dbReference type="HOGENOM" id="CLU_029389_5_1_0"/>
<sequence length="470" mass="49945">MSTGISIHIGLNGVDASAYNGWAGTLSGCVNDANAMKAIADSLGYSSTLLLDSDATSSTVIQQIGSAARQLVAGDILLLTYSGHGGIIDDATGGDPGDDGKDETWVLYDRMVLDDELEQMWTQFSPGVRVVVLSDSCHSGTVTRDIPPDAIPAAGAGKVKPAGIAPSSKKEMLYSKIVQSGALDSHYKGAGSKPVVFRTIPTDVQAAVYQKNKDVYSTRQYGALSKNAGTGATVLLISGCQDNQLSSDGDGNGLFTGTLLQVWSNGSFMGTYHDFHSQIVSQMPPTQTPNYFMTGPDNAAFESQNPFTVQNPSSTDTSSVTDDSDKGMASPSVKGPASVSRTGPTPSFQVSAGNKYYVFEITNDASLFDTQQNSGKRTQRNFYGSWSDDGNKHIPGTQQTYVLPASVWSNLKDADTLYFRIVSTSSQSNWDNYKYSTYDNEVQNAPHLSITGQRGSKDVPSAAYAATQSC</sequence>
<name>Q01P85_SOLUE</name>
<dbReference type="GO" id="GO:0006508">
    <property type="term" value="P:proteolysis"/>
    <property type="evidence" value="ECO:0007669"/>
    <property type="project" value="InterPro"/>
</dbReference>
<proteinExistence type="predicted"/>
<evidence type="ECO:0000256" key="1">
    <source>
        <dbReference type="SAM" id="MobiDB-lite"/>
    </source>
</evidence>
<dbReference type="InterPro" id="IPR011600">
    <property type="entry name" value="Pept_C14_caspase"/>
</dbReference>
<accession>Q01P85</accession>
<dbReference type="eggNOG" id="COG4249">
    <property type="taxonomic scope" value="Bacteria"/>
</dbReference>
<dbReference type="PANTHER" id="PTHR48104:SF30">
    <property type="entry name" value="METACASPASE-1"/>
    <property type="match status" value="1"/>
</dbReference>
<reference evidence="3" key="1">
    <citation type="submission" date="2006-10" db="EMBL/GenBank/DDBJ databases">
        <title>Complete sequence of Solibacter usitatus Ellin6076.</title>
        <authorList>
            <consortium name="US DOE Joint Genome Institute"/>
            <person name="Copeland A."/>
            <person name="Lucas S."/>
            <person name="Lapidus A."/>
            <person name="Barry K."/>
            <person name="Detter J.C."/>
            <person name="Glavina del Rio T."/>
            <person name="Hammon N."/>
            <person name="Israni S."/>
            <person name="Dalin E."/>
            <person name="Tice H."/>
            <person name="Pitluck S."/>
            <person name="Thompson L.S."/>
            <person name="Brettin T."/>
            <person name="Bruce D."/>
            <person name="Han C."/>
            <person name="Tapia R."/>
            <person name="Gilna P."/>
            <person name="Schmutz J."/>
            <person name="Larimer F."/>
            <person name="Land M."/>
            <person name="Hauser L."/>
            <person name="Kyrpides N."/>
            <person name="Mikhailova N."/>
            <person name="Janssen P.H."/>
            <person name="Kuske C.R."/>
            <person name="Richardson P."/>
        </authorList>
    </citation>
    <scope>NUCLEOTIDE SEQUENCE</scope>
    <source>
        <strain evidence="3">Ellin6076</strain>
    </source>
</reference>
<dbReference type="STRING" id="234267.Acid_7633"/>
<dbReference type="PANTHER" id="PTHR48104">
    <property type="entry name" value="METACASPASE-4"/>
    <property type="match status" value="1"/>
</dbReference>
<dbReference type="InterPro" id="IPR029030">
    <property type="entry name" value="Caspase-like_dom_sf"/>
</dbReference>
<dbReference type="Pfam" id="PF00656">
    <property type="entry name" value="Peptidase_C14"/>
    <property type="match status" value="1"/>
</dbReference>
<dbReference type="EMBL" id="CP000473">
    <property type="protein sequence ID" value="ABJ88535.1"/>
    <property type="molecule type" value="Genomic_DNA"/>
</dbReference>
<feature type="region of interest" description="Disordered" evidence="1">
    <location>
        <begin position="297"/>
        <end position="346"/>
    </location>
</feature>
<protein>
    <submittedName>
        <fullName evidence="3">Peptidase C14, caspase catalytic subunit p20</fullName>
    </submittedName>
</protein>
<dbReference type="OrthoDB" id="123407at2"/>